<evidence type="ECO:0000256" key="1">
    <source>
        <dbReference type="SAM" id="MobiDB-lite"/>
    </source>
</evidence>
<reference evidence="2 3" key="1">
    <citation type="journal article" date="2019" name="Int. J. Syst. Evol. Microbiol.">
        <title>The Global Catalogue of Microorganisms (GCM) 10K type strain sequencing project: providing services to taxonomists for standard genome sequencing and annotation.</title>
        <authorList>
            <consortium name="The Broad Institute Genomics Platform"/>
            <consortium name="The Broad Institute Genome Sequencing Center for Infectious Disease"/>
            <person name="Wu L."/>
            <person name="Ma J."/>
        </authorList>
    </citation>
    <scope>NUCLEOTIDE SEQUENCE [LARGE SCALE GENOMIC DNA]</scope>
    <source>
        <strain evidence="2 3">JCM 6923</strain>
    </source>
</reference>
<feature type="compositionally biased region" description="Polar residues" evidence="1">
    <location>
        <begin position="31"/>
        <end position="43"/>
    </location>
</feature>
<feature type="compositionally biased region" description="Low complexity" evidence="1">
    <location>
        <begin position="109"/>
        <end position="118"/>
    </location>
</feature>
<keyword evidence="3" id="KW-1185">Reference proteome</keyword>
<proteinExistence type="predicted"/>
<comment type="caution">
    <text evidence="2">The sequence shown here is derived from an EMBL/GenBank/DDBJ whole genome shotgun (WGS) entry which is preliminary data.</text>
</comment>
<dbReference type="EMBL" id="BAAATL010000017">
    <property type="protein sequence ID" value="GAA2489875.1"/>
    <property type="molecule type" value="Genomic_DNA"/>
</dbReference>
<organism evidence="2 3">
    <name type="scientific">Streptomyces graminearus</name>
    <dbReference type="NCBI Taxonomy" id="284030"/>
    <lineage>
        <taxon>Bacteria</taxon>
        <taxon>Bacillati</taxon>
        <taxon>Actinomycetota</taxon>
        <taxon>Actinomycetes</taxon>
        <taxon>Kitasatosporales</taxon>
        <taxon>Streptomycetaceae</taxon>
        <taxon>Streptomyces</taxon>
    </lineage>
</organism>
<name>A0ABN3LVD4_9ACTN</name>
<sequence length="118" mass="12025">MVTIGAWSPTPATMIPSVAARLYAGPVDASAMTTEENIPSASPRSPFRPTPEPGAGRPPDTPLLPKSLTFDSNAGAVGVQIQGRPMGGPPLPPLLSSPLSSVPRPPRPGRVCVPRGAA</sequence>
<evidence type="ECO:0000313" key="2">
    <source>
        <dbReference type="EMBL" id="GAA2489875.1"/>
    </source>
</evidence>
<accession>A0ABN3LVD4</accession>
<evidence type="ECO:0000313" key="3">
    <source>
        <dbReference type="Proteomes" id="UP001501721"/>
    </source>
</evidence>
<gene>
    <name evidence="2" type="ORF">GCM10010422_40420</name>
</gene>
<dbReference type="Proteomes" id="UP001501721">
    <property type="component" value="Unassembled WGS sequence"/>
</dbReference>
<feature type="region of interest" description="Disordered" evidence="1">
    <location>
        <begin position="31"/>
        <end position="118"/>
    </location>
</feature>
<protein>
    <submittedName>
        <fullName evidence="2">Uncharacterized protein</fullName>
    </submittedName>
</protein>